<dbReference type="Gene3D" id="2.60.40.1090">
    <property type="entry name" value="Fimbrial-type adhesion domain"/>
    <property type="match status" value="1"/>
</dbReference>
<dbReference type="InterPro" id="IPR008966">
    <property type="entry name" value="Adhesion_dom_sf"/>
</dbReference>
<feature type="domain" description="Fimbrial-type adhesion" evidence="6">
    <location>
        <begin position="28"/>
        <end position="182"/>
    </location>
</feature>
<organism evidence="8">
    <name type="scientific">Pseudomonas helleri</name>
    <dbReference type="NCBI Taxonomy" id="1608996"/>
    <lineage>
        <taxon>Bacteria</taxon>
        <taxon>Pseudomonadati</taxon>
        <taxon>Pseudomonadota</taxon>
        <taxon>Gammaproteobacteria</taxon>
        <taxon>Pseudomonadales</taxon>
        <taxon>Pseudomonadaceae</taxon>
        <taxon>Pseudomonas</taxon>
    </lineage>
</organism>
<evidence type="ECO:0000313" key="8">
    <source>
        <dbReference type="EMBL" id="MQT78607.1"/>
    </source>
</evidence>
<dbReference type="Proteomes" id="UP000443000">
    <property type="component" value="Unassembled WGS sequence"/>
</dbReference>
<dbReference type="OrthoDB" id="7031916at2"/>
<feature type="chain" id="PRO_5044629839" evidence="5">
    <location>
        <begin position="24"/>
        <end position="183"/>
    </location>
</feature>
<dbReference type="EMBL" id="WIWC01000001">
    <property type="protein sequence ID" value="MQT78607.1"/>
    <property type="molecule type" value="Genomic_DNA"/>
</dbReference>
<accession>A0A6A7YT37</accession>
<dbReference type="GO" id="GO:0043709">
    <property type="term" value="P:cell adhesion involved in single-species biofilm formation"/>
    <property type="evidence" value="ECO:0007669"/>
    <property type="project" value="TreeGrafter"/>
</dbReference>
<evidence type="ECO:0000313" key="11">
    <source>
        <dbReference type="Proteomes" id="UP000437970"/>
    </source>
</evidence>
<dbReference type="EMBL" id="WIVT01000004">
    <property type="protein sequence ID" value="MQU15911.1"/>
    <property type="molecule type" value="Genomic_DNA"/>
</dbReference>
<dbReference type="PANTHER" id="PTHR33420">
    <property type="entry name" value="FIMBRIAL SUBUNIT ELFA-RELATED"/>
    <property type="match status" value="1"/>
</dbReference>
<name>A0A6A7YT37_9PSED</name>
<proteinExistence type="inferred from homology"/>
<evidence type="ECO:0000256" key="4">
    <source>
        <dbReference type="ARBA" id="ARBA00023263"/>
    </source>
</evidence>
<dbReference type="InterPro" id="IPR050263">
    <property type="entry name" value="Bact_Fimbrial_Adh_Pro"/>
</dbReference>
<gene>
    <name evidence="9" type="ORF">GHN41_05520</name>
    <name evidence="8" type="ORF">GHN86_00795</name>
    <name evidence="7" type="ORF">GHN94_03820</name>
    <name evidence="10" type="ORF">GHO29_02220</name>
</gene>
<evidence type="ECO:0000256" key="2">
    <source>
        <dbReference type="ARBA" id="ARBA00006671"/>
    </source>
</evidence>
<protein>
    <submittedName>
        <fullName evidence="8">Type 1 fimbrial protein</fullName>
    </submittedName>
</protein>
<evidence type="ECO:0000259" key="6">
    <source>
        <dbReference type="Pfam" id="PF00419"/>
    </source>
</evidence>
<dbReference type="InterPro" id="IPR000259">
    <property type="entry name" value="Adhesion_dom_fimbrial"/>
</dbReference>
<dbReference type="AlphaFoldDB" id="A0A6A7YT37"/>
<evidence type="ECO:0000256" key="3">
    <source>
        <dbReference type="ARBA" id="ARBA00022729"/>
    </source>
</evidence>
<dbReference type="EMBL" id="WIWP01000004">
    <property type="protein sequence ID" value="MQT24963.1"/>
    <property type="molecule type" value="Genomic_DNA"/>
</dbReference>
<evidence type="ECO:0000256" key="5">
    <source>
        <dbReference type="SAM" id="SignalP"/>
    </source>
</evidence>
<evidence type="ECO:0000313" key="7">
    <source>
        <dbReference type="EMBL" id="MQT24963.1"/>
    </source>
</evidence>
<comment type="subcellular location">
    <subcellularLocation>
        <location evidence="1">Fimbrium</location>
    </subcellularLocation>
</comment>
<evidence type="ECO:0000313" key="10">
    <source>
        <dbReference type="EMBL" id="MQU25286.1"/>
    </source>
</evidence>
<dbReference type="SUPFAM" id="SSF49401">
    <property type="entry name" value="Bacterial adhesins"/>
    <property type="match status" value="1"/>
</dbReference>
<dbReference type="Proteomes" id="UP000713985">
    <property type="component" value="Unassembled WGS sequence"/>
</dbReference>
<dbReference type="EMBL" id="WIVW01000001">
    <property type="protein sequence ID" value="MQU25286.1"/>
    <property type="molecule type" value="Genomic_DNA"/>
</dbReference>
<dbReference type="RefSeq" id="WP_153377253.1">
    <property type="nucleotide sequence ID" value="NZ_CAXAOS010000002.1"/>
</dbReference>
<feature type="signal peptide" evidence="5">
    <location>
        <begin position="1"/>
        <end position="23"/>
    </location>
</feature>
<dbReference type="Pfam" id="PF00419">
    <property type="entry name" value="Fimbrial"/>
    <property type="match status" value="1"/>
</dbReference>
<dbReference type="GO" id="GO:0009289">
    <property type="term" value="C:pilus"/>
    <property type="evidence" value="ECO:0007669"/>
    <property type="project" value="UniProtKB-SubCell"/>
</dbReference>
<evidence type="ECO:0000313" key="12">
    <source>
        <dbReference type="Proteomes" id="UP000443000"/>
    </source>
</evidence>
<sequence>MKLSLVTLPLGLALSFAVPSAFATTGTINFAGKITSATCPIEIVNPETGLVGNLVRMGEVDASAFTSVGTQAGGGGFQMRITPSSVCVMDPTKLNATVTFTSVQGGGGDHYGVKPVSGAAEGVAVAIKDFTGALLPSGSTSAIYPLSETDPTLMYFYASYISTQAIVSAGPADADVSFSVNIN</sequence>
<evidence type="ECO:0000313" key="13">
    <source>
        <dbReference type="Proteomes" id="UP000713985"/>
    </source>
</evidence>
<keyword evidence="13" id="KW-1185">Reference proteome</keyword>
<reference evidence="11 12" key="1">
    <citation type="submission" date="2019-10" db="EMBL/GenBank/DDBJ databases">
        <title>Evaluation of single-gene subtyping targets for Pseudomonas.</title>
        <authorList>
            <person name="Reichler S.J."/>
            <person name="Orsi R.H."/>
            <person name="Wiedmann M."/>
            <person name="Martin N.H."/>
            <person name="Murphy S.I."/>
        </authorList>
    </citation>
    <scope>NUCLEOTIDE SEQUENCE</scope>
    <source>
        <strain evidence="7 13">FSL R10-0802</strain>
        <strain evidence="9 12">FSL R10-1594</strain>
        <strain evidence="10 11">FSL R10-1984</strain>
        <strain evidence="8">FSL R10-2339</strain>
    </source>
</reference>
<keyword evidence="4" id="KW-0281">Fimbrium</keyword>
<keyword evidence="3 5" id="KW-0732">Signal</keyword>
<comment type="similarity">
    <text evidence="2">Belongs to the fimbrial protein family.</text>
</comment>
<dbReference type="InterPro" id="IPR036937">
    <property type="entry name" value="Adhesion_dom_fimbrial_sf"/>
</dbReference>
<evidence type="ECO:0000313" key="9">
    <source>
        <dbReference type="EMBL" id="MQU15911.1"/>
    </source>
</evidence>
<dbReference type="PANTHER" id="PTHR33420:SF12">
    <property type="entry name" value="FIMBRIN-LIKE PROTEIN FIMI-RELATED"/>
    <property type="match status" value="1"/>
</dbReference>
<comment type="caution">
    <text evidence="8">The sequence shown here is derived from an EMBL/GenBank/DDBJ whole genome shotgun (WGS) entry which is preliminary data.</text>
</comment>
<dbReference type="Proteomes" id="UP000437970">
    <property type="component" value="Unassembled WGS sequence"/>
</dbReference>
<evidence type="ECO:0000256" key="1">
    <source>
        <dbReference type="ARBA" id="ARBA00004561"/>
    </source>
</evidence>